<dbReference type="PANTHER" id="PTHR22990:SF15">
    <property type="entry name" value="F-BOX ONLY PROTEIN 10"/>
    <property type="match status" value="1"/>
</dbReference>
<proteinExistence type="predicted"/>
<gene>
    <name evidence="5" type="primary">nosD</name>
    <name evidence="5" type="ORF">CWS31_000200</name>
</gene>
<protein>
    <submittedName>
        <fullName evidence="5">Nitrous oxide reductase family maturation protein NosD</fullName>
    </submittedName>
</protein>
<keyword evidence="6" id="KW-1185">Reference proteome</keyword>
<evidence type="ECO:0000259" key="4">
    <source>
        <dbReference type="SMART" id="SM00722"/>
    </source>
</evidence>
<name>A0ABY3N1R2_9GAMM</name>
<dbReference type="SMART" id="SM00722">
    <property type="entry name" value="CASH"/>
    <property type="match status" value="2"/>
</dbReference>
<dbReference type="InterPro" id="IPR012334">
    <property type="entry name" value="Pectin_lyas_fold"/>
</dbReference>
<evidence type="ECO:0000313" key="5">
    <source>
        <dbReference type="EMBL" id="TYK67444.1"/>
    </source>
</evidence>
<dbReference type="Gene3D" id="2.160.20.10">
    <property type="entry name" value="Single-stranded right-handed beta-helix, Pectin lyase-like"/>
    <property type="match status" value="2"/>
</dbReference>
<comment type="caution">
    <text evidence="5">The sequence shown here is derived from an EMBL/GenBank/DDBJ whole genome shotgun (WGS) entry which is preliminary data.</text>
</comment>
<dbReference type="InterPro" id="IPR022441">
    <property type="entry name" value="Para_beta_helix_rpt-2"/>
</dbReference>
<dbReference type="InterPro" id="IPR026464">
    <property type="entry name" value="NosD_copper_fam"/>
</dbReference>
<dbReference type="InterPro" id="IPR006633">
    <property type="entry name" value="Carb-bd_sugar_hydrolysis-dom"/>
</dbReference>
<accession>A0ABY3N1R2</accession>
<dbReference type="NCBIfam" id="TIGR03804">
    <property type="entry name" value="para_beta_helix"/>
    <property type="match status" value="3"/>
</dbReference>
<dbReference type="SMART" id="SM00710">
    <property type="entry name" value="PbH1"/>
    <property type="match status" value="8"/>
</dbReference>
<dbReference type="Proteomes" id="UP000815846">
    <property type="component" value="Unassembled WGS sequence"/>
</dbReference>
<keyword evidence="3" id="KW-0833">Ubl conjugation pathway</keyword>
<dbReference type="InterPro" id="IPR011050">
    <property type="entry name" value="Pectin_lyase_fold/virulence"/>
</dbReference>
<feature type="domain" description="Carbohydrate-binding/sugar hydrolysis" evidence="4">
    <location>
        <begin position="197"/>
        <end position="369"/>
    </location>
</feature>
<evidence type="ECO:0000313" key="6">
    <source>
        <dbReference type="Proteomes" id="UP000815846"/>
    </source>
</evidence>
<sequence>MFFLILHGQQLSAQEYLISPANNLQDVLDNSQDGDVITLKSGVYFGNFIIEKQITLRGDPSTPKNNKAVIIDAQNIRHGLWLKNSNITIENLTIINWGDDLTAQNSGIYSSHKIDDSPALNITILHNLIIGDGFGIWLEQIDNSTVSYNRIKGNLALSSADRGNGIQITKGMNNHVFHNEISETRDGIYIISSENNIIEQNTVHHLRYGVHYMYSEHDSLINNIAYQTDAGYALMSSNHLTVTGNKTFNSEDYGFLLNFLTESTLNNNHIKNVWPNPGKKAQGREGKGLFIYNSSFNTLKNNIITNAEIGIHLTAGSENSKIFNNSFIDNPTPVKYVSNNKQHWSHNHSGNYWSNYLGWDINNDGIGDTVFEPNDNIDKLAWQYPEMQVIIDSPAILILRWIQRQFPVLKPQGIKDSYPLMNPPVITVNQDSTSLKDKL</sequence>
<dbReference type="InterPro" id="IPR051550">
    <property type="entry name" value="SCF-Subunits/Alg-Epimerases"/>
</dbReference>
<dbReference type="InterPro" id="IPR007742">
    <property type="entry name" value="NosD_dom"/>
</dbReference>
<keyword evidence="2" id="KW-0677">Repeat</keyword>
<dbReference type="InterPro" id="IPR006626">
    <property type="entry name" value="PbH1"/>
</dbReference>
<dbReference type="Pfam" id="PF05048">
    <property type="entry name" value="NosD"/>
    <property type="match status" value="1"/>
</dbReference>
<reference evidence="5 6" key="1">
    <citation type="submission" date="2019-08" db="EMBL/GenBank/DDBJ databases">
        <title>Microbe sample from Colwellia echini.</title>
        <authorList>
            <person name="Christiansen L."/>
            <person name="Pathiraja D."/>
            <person name="Schultz-Johansen M."/>
            <person name="Choi I.-G."/>
            <person name="Stougaard P."/>
        </authorList>
    </citation>
    <scope>NUCLEOTIDE SEQUENCE [LARGE SCALE GENOMIC DNA]</scope>
    <source>
        <strain evidence="5 6">A3</strain>
    </source>
</reference>
<feature type="domain" description="Carbohydrate-binding/sugar hydrolysis" evidence="4">
    <location>
        <begin position="39"/>
        <end position="191"/>
    </location>
</feature>
<dbReference type="NCBIfam" id="TIGR04247">
    <property type="entry name" value="NosD_copper_fam"/>
    <property type="match status" value="1"/>
</dbReference>
<comment type="pathway">
    <text evidence="1">Protein modification; protein ubiquitination.</text>
</comment>
<dbReference type="SUPFAM" id="SSF51126">
    <property type="entry name" value="Pectin lyase-like"/>
    <property type="match status" value="1"/>
</dbReference>
<dbReference type="PANTHER" id="PTHR22990">
    <property type="entry name" value="F-BOX ONLY PROTEIN"/>
    <property type="match status" value="1"/>
</dbReference>
<evidence type="ECO:0000256" key="2">
    <source>
        <dbReference type="ARBA" id="ARBA00022737"/>
    </source>
</evidence>
<dbReference type="EMBL" id="PJAI02000001">
    <property type="protein sequence ID" value="TYK67444.1"/>
    <property type="molecule type" value="Genomic_DNA"/>
</dbReference>
<evidence type="ECO:0000256" key="1">
    <source>
        <dbReference type="ARBA" id="ARBA00004906"/>
    </source>
</evidence>
<organism evidence="5 6">
    <name type="scientific">Colwellia echini</name>
    <dbReference type="NCBI Taxonomy" id="1982103"/>
    <lineage>
        <taxon>Bacteria</taxon>
        <taxon>Pseudomonadati</taxon>
        <taxon>Pseudomonadota</taxon>
        <taxon>Gammaproteobacteria</taxon>
        <taxon>Alteromonadales</taxon>
        <taxon>Colwelliaceae</taxon>
        <taxon>Colwellia</taxon>
    </lineage>
</organism>
<evidence type="ECO:0000256" key="3">
    <source>
        <dbReference type="ARBA" id="ARBA00022786"/>
    </source>
</evidence>